<accession>A0A090T632</accession>
<evidence type="ECO:0000256" key="1">
    <source>
        <dbReference type="ARBA" id="ARBA00023015"/>
    </source>
</evidence>
<keyword evidence="3" id="KW-0804">Transcription</keyword>
<keyword evidence="7" id="KW-1185">Reference proteome</keyword>
<reference evidence="6 7" key="2">
    <citation type="submission" date="2014-09" db="EMBL/GenBank/DDBJ databases">
        <authorList>
            <consortium name="NBRP consortium"/>
            <person name="Sawabe T."/>
            <person name="Meirelles P."/>
            <person name="Nakanishi M."/>
            <person name="Sayaka M."/>
            <person name="Hattori M."/>
            <person name="Ohkuma M."/>
        </authorList>
    </citation>
    <scope>NUCLEOTIDE SEQUENCE [LARGE SCALE GENOMIC DNA]</scope>
    <source>
        <strain evidence="6 7">JCM 19240</strain>
    </source>
</reference>
<dbReference type="Pfam" id="PF00440">
    <property type="entry name" value="TetR_N"/>
    <property type="match status" value="1"/>
</dbReference>
<evidence type="ECO:0000259" key="5">
    <source>
        <dbReference type="Pfam" id="PF02909"/>
    </source>
</evidence>
<evidence type="ECO:0000259" key="4">
    <source>
        <dbReference type="Pfam" id="PF00440"/>
    </source>
</evidence>
<dbReference type="AlphaFoldDB" id="A0A090T632"/>
<dbReference type="InterPro" id="IPR001647">
    <property type="entry name" value="HTH_TetR"/>
</dbReference>
<feature type="domain" description="Tetracycline repressor TetR C-terminal" evidence="5">
    <location>
        <begin position="69"/>
        <end position="205"/>
    </location>
</feature>
<dbReference type="GO" id="GO:0003677">
    <property type="term" value="F:DNA binding"/>
    <property type="evidence" value="ECO:0007669"/>
    <property type="project" value="UniProtKB-KW"/>
</dbReference>
<reference evidence="6 7" key="1">
    <citation type="submission" date="2014-09" db="EMBL/GenBank/DDBJ databases">
        <title>Vibrio maritimus JCM 19240. (C210) whole genome shotgun sequence.</title>
        <authorList>
            <person name="Sawabe T."/>
            <person name="Meirelles P."/>
            <person name="Nakanishi M."/>
            <person name="Sayaka M."/>
            <person name="Hattori M."/>
            <person name="Ohkuma M."/>
        </authorList>
    </citation>
    <scope>NUCLEOTIDE SEQUENCE [LARGE SCALE GENOMIC DNA]</scope>
    <source>
        <strain evidence="6 7">JCM 19240</strain>
    </source>
</reference>
<evidence type="ECO:0000256" key="2">
    <source>
        <dbReference type="ARBA" id="ARBA00023125"/>
    </source>
</evidence>
<name>A0A090T632_9VIBR</name>
<feature type="domain" description="HTH tetR-type" evidence="4">
    <location>
        <begin position="26"/>
        <end position="60"/>
    </location>
</feature>
<dbReference type="Gene3D" id="1.10.10.60">
    <property type="entry name" value="Homeodomain-like"/>
    <property type="match status" value="1"/>
</dbReference>
<evidence type="ECO:0000313" key="6">
    <source>
        <dbReference type="EMBL" id="GAL35430.1"/>
    </source>
</evidence>
<sequence>MKPKNNKGRPAQISKDDVIHQALNIGLTKVSMHSLGKELGVSATALYRHVDSKESLIVACCDYIMAQVPLPRESSWEETLYSFSRSFRQALLAIPGSVDFIRHNQQFTPSSCVLVDHILGVFIEAGLKPDAGFMAFASVFTRVTDIVQHQEQSLRLAQDPSPTVPHMDVQHLPNLAQFLSQTQAVNYDHYFEDGIKITIEGLKAVYGQTLSSKRS</sequence>
<organism evidence="6 7">
    <name type="scientific">Vibrio maritimus</name>
    <dbReference type="NCBI Taxonomy" id="990268"/>
    <lineage>
        <taxon>Bacteria</taxon>
        <taxon>Pseudomonadati</taxon>
        <taxon>Pseudomonadota</taxon>
        <taxon>Gammaproteobacteria</taxon>
        <taxon>Vibrionales</taxon>
        <taxon>Vibrionaceae</taxon>
        <taxon>Vibrio</taxon>
    </lineage>
</organism>
<dbReference type="OrthoDB" id="7056813at2"/>
<keyword evidence="1" id="KW-0805">Transcription regulation</keyword>
<gene>
    <name evidence="6" type="ORF">JCM19240_277</name>
</gene>
<evidence type="ECO:0000256" key="3">
    <source>
        <dbReference type="ARBA" id="ARBA00023163"/>
    </source>
</evidence>
<dbReference type="EMBL" id="BBMT01000007">
    <property type="protein sequence ID" value="GAL35430.1"/>
    <property type="molecule type" value="Genomic_DNA"/>
</dbReference>
<keyword evidence="2" id="KW-0238">DNA-binding</keyword>
<dbReference type="SUPFAM" id="SSF48498">
    <property type="entry name" value="Tetracyclin repressor-like, C-terminal domain"/>
    <property type="match status" value="1"/>
</dbReference>
<dbReference type="InterPro" id="IPR004111">
    <property type="entry name" value="Repressor_TetR_C"/>
</dbReference>
<dbReference type="SUPFAM" id="SSF46689">
    <property type="entry name" value="Homeodomain-like"/>
    <property type="match status" value="1"/>
</dbReference>
<dbReference type="InterPro" id="IPR036271">
    <property type="entry name" value="Tet_transcr_reg_TetR-rel_C_sf"/>
</dbReference>
<proteinExistence type="predicted"/>
<dbReference type="InterPro" id="IPR023772">
    <property type="entry name" value="DNA-bd_HTH_TetR-type_CS"/>
</dbReference>
<comment type="caution">
    <text evidence="6">The sequence shown here is derived from an EMBL/GenBank/DDBJ whole genome shotgun (WGS) entry which is preliminary data.</text>
</comment>
<dbReference type="InterPro" id="IPR009057">
    <property type="entry name" value="Homeodomain-like_sf"/>
</dbReference>
<dbReference type="Proteomes" id="UP000029224">
    <property type="component" value="Unassembled WGS sequence"/>
</dbReference>
<dbReference type="Gene3D" id="1.10.357.10">
    <property type="entry name" value="Tetracycline Repressor, domain 2"/>
    <property type="match status" value="1"/>
</dbReference>
<dbReference type="Pfam" id="PF02909">
    <property type="entry name" value="TetR_C_1"/>
    <property type="match status" value="1"/>
</dbReference>
<dbReference type="GO" id="GO:0045892">
    <property type="term" value="P:negative regulation of DNA-templated transcription"/>
    <property type="evidence" value="ECO:0007669"/>
    <property type="project" value="InterPro"/>
</dbReference>
<dbReference type="PROSITE" id="PS01081">
    <property type="entry name" value="HTH_TETR_1"/>
    <property type="match status" value="1"/>
</dbReference>
<protein>
    <submittedName>
        <fullName evidence="6">Transcriptional regulator TetR family</fullName>
    </submittedName>
</protein>
<evidence type="ECO:0000313" key="7">
    <source>
        <dbReference type="Proteomes" id="UP000029224"/>
    </source>
</evidence>